<keyword evidence="3" id="KW-1185">Reference proteome</keyword>
<feature type="transmembrane region" description="Helical" evidence="1">
    <location>
        <begin position="72"/>
        <end position="94"/>
    </location>
</feature>
<dbReference type="AlphaFoldDB" id="A0A432WRJ3"/>
<dbReference type="OrthoDB" id="9813621at2"/>
<keyword evidence="1" id="KW-1133">Transmembrane helix</keyword>
<comment type="caution">
    <text evidence="2">The sequence shown here is derived from an EMBL/GenBank/DDBJ whole genome shotgun (WGS) entry which is preliminary data.</text>
</comment>
<keyword evidence="1" id="KW-0812">Transmembrane</keyword>
<accession>A0A432WRJ3</accession>
<sequence>MTRNSGVLFQRRIFAYIALGASLLFIIPWVAMQLSDQVQWDETDFVVMWLLFFSFASGYVLLARRFEKRKRWLVGSVLFLTLIYIWAELAVGIFTRWGS</sequence>
<evidence type="ECO:0000313" key="2">
    <source>
        <dbReference type="EMBL" id="RUO36432.1"/>
    </source>
</evidence>
<proteinExistence type="predicted"/>
<organism evidence="2 3">
    <name type="scientific">Aliidiomarina sanyensis</name>
    <dbReference type="NCBI Taxonomy" id="1249555"/>
    <lineage>
        <taxon>Bacteria</taxon>
        <taxon>Pseudomonadati</taxon>
        <taxon>Pseudomonadota</taxon>
        <taxon>Gammaproteobacteria</taxon>
        <taxon>Alteromonadales</taxon>
        <taxon>Idiomarinaceae</taxon>
        <taxon>Aliidiomarina</taxon>
    </lineage>
</organism>
<protein>
    <submittedName>
        <fullName evidence="2">Uncharacterized protein</fullName>
    </submittedName>
</protein>
<evidence type="ECO:0000313" key="3">
    <source>
        <dbReference type="Proteomes" id="UP000288405"/>
    </source>
</evidence>
<dbReference type="Proteomes" id="UP000288405">
    <property type="component" value="Unassembled WGS sequence"/>
</dbReference>
<feature type="transmembrane region" description="Helical" evidence="1">
    <location>
        <begin position="12"/>
        <end position="34"/>
    </location>
</feature>
<reference evidence="2 3" key="1">
    <citation type="journal article" date="2011" name="Front. Microbiol.">
        <title>Genomic signatures of strain selection and enhancement in Bacillus atrophaeus var. globigii, a historical biowarfare simulant.</title>
        <authorList>
            <person name="Gibbons H.S."/>
            <person name="Broomall S.M."/>
            <person name="McNew L.A."/>
            <person name="Daligault H."/>
            <person name="Chapman C."/>
            <person name="Bruce D."/>
            <person name="Karavis M."/>
            <person name="Krepps M."/>
            <person name="McGregor P.A."/>
            <person name="Hong C."/>
            <person name="Park K.H."/>
            <person name="Akmal A."/>
            <person name="Feldman A."/>
            <person name="Lin J.S."/>
            <person name="Chang W.E."/>
            <person name="Higgs B.W."/>
            <person name="Demirev P."/>
            <person name="Lindquist J."/>
            <person name="Liem A."/>
            <person name="Fochler E."/>
            <person name="Read T.D."/>
            <person name="Tapia R."/>
            <person name="Johnson S."/>
            <person name="Bishop-Lilly K.A."/>
            <person name="Detter C."/>
            <person name="Han C."/>
            <person name="Sozhamannan S."/>
            <person name="Rosenzweig C.N."/>
            <person name="Skowronski E.W."/>
        </authorList>
    </citation>
    <scope>NUCLEOTIDE SEQUENCE [LARGE SCALE GENOMIC DNA]</scope>
    <source>
        <strain evidence="2 3">GYP-17</strain>
    </source>
</reference>
<evidence type="ECO:0000256" key="1">
    <source>
        <dbReference type="SAM" id="Phobius"/>
    </source>
</evidence>
<gene>
    <name evidence="2" type="ORF">CWE11_01030</name>
</gene>
<dbReference type="EMBL" id="PIPM01000001">
    <property type="protein sequence ID" value="RUO36432.1"/>
    <property type="molecule type" value="Genomic_DNA"/>
</dbReference>
<dbReference type="RefSeq" id="WP_126775746.1">
    <property type="nucleotide sequence ID" value="NZ_PIPM01000001.1"/>
</dbReference>
<feature type="transmembrane region" description="Helical" evidence="1">
    <location>
        <begin position="46"/>
        <end position="63"/>
    </location>
</feature>
<keyword evidence="1" id="KW-0472">Membrane</keyword>
<name>A0A432WRJ3_9GAMM</name>